<dbReference type="Proteomes" id="UP000652176">
    <property type="component" value="Unassembled WGS sequence"/>
</dbReference>
<name>A0ABR9CYB0_9GAMM</name>
<evidence type="ECO:0000313" key="1">
    <source>
        <dbReference type="EMBL" id="MBD9355833.1"/>
    </source>
</evidence>
<proteinExistence type="predicted"/>
<accession>A0ABR9CYB0</accession>
<sequence>MLFRRHNKELLVFAKRQTSSHYLEDLVQEAYLPGIGVPNHPAEYFLSAPGIRSIPPGIICSVLWFGGIQPSNFSVASRISATPPNISWSVPDIQTTPSGNFSLSGEGRAPAPNISNQLCIRRYWLV</sequence>
<reference evidence="1 2" key="1">
    <citation type="submission" date="2020-09" db="EMBL/GenBank/DDBJ databases">
        <title>Methylomonas albis sp. nov. and Methylomonas fluvii sp. nov.: Two cold-adapted methanotrophs from the River Elbe and an amended description of Methylovulum psychrotolerans strain Eb1.</title>
        <authorList>
            <person name="Bussmann I.K."/>
            <person name="Klings K.-W."/>
            <person name="Warnstedt J."/>
            <person name="Hoppert M."/>
            <person name="Saborowski A."/>
            <person name="Horn F."/>
            <person name="Liebner S."/>
        </authorList>
    </citation>
    <scope>NUCLEOTIDE SEQUENCE [LARGE SCALE GENOMIC DNA]</scope>
    <source>
        <strain evidence="1 2">EbA</strain>
    </source>
</reference>
<organism evidence="1 2">
    <name type="scientific">Methylomonas albis</name>
    <dbReference type="NCBI Taxonomy" id="1854563"/>
    <lineage>
        <taxon>Bacteria</taxon>
        <taxon>Pseudomonadati</taxon>
        <taxon>Pseudomonadota</taxon>
        <taxon>Gammaproteobacteria</taxon>
        <taxon>Methylococcales</taxon>
        <taxon>Methylococcaceae</taxon>
        <taxon>Methylomonas</taxon>
    </lineage>
</organism>
<protein>
    <submittedName>
        <fullName evidence="1">Uncharacterized protein</fullName>
    </submittedName>
</protein>
<comment type="caution">
    <text evidence="1">The sequence shown here is derived from an EMBL/GenBank/DDBJ whole genome shotgun (WGS) entry which is preliminary data.</text>
</comment>
<gene>
    <name evidence="1" type="ORF">IE877_08040</name>
</gene>
<dbReference type="EMBL" id="JACXSS010000001">
    <property type="protein sequence ID" value="MBD9355833.1"/>
    <property type="molecule type" value="Genomic_DNA"/>
</dbReference>
<evidence type="ECO:0000313" key="2">
    <source>
        <dbReference type="Proteomes" id="UP000652176"/>
    </source>
</evidence>
<keyword evidence="2" id="KW-1185">Reference proteome</keyword>
<dbReference type="RefSeq" id="WP_192374171.1">
    <property type="nucleotide sequence ID" value="NZ_CAJHIV010000001.1"/>
</dbReference>